<evidence type="ECO:0000313" key="4">
    <source>
        <dbReference type="Proteomes" id="UP000659654"/>
    </source>
</evidence>
<reference evidence="2" key="2">
    <citation type="submission" date="2020-09" db="EMBL/GenBank/DDBJ databases">
        <authorList>
            <person name="Kikuchi T."/>
        </authorList>
    </citation>
    <scope>NUCLEOTIDE SEQUENCE</scope>
    <source>
        <strain evidence="2">Ka4C1</strain>
    </source>
</reference>
<proteinExistence type="predicted"/>
<name>A0A1I7RID5_BURXY</name>
<dbReference type="AlphaFoldDB" id="A0A1I7RID5"/>
<protein>
    <submittedName>
        <fullName evidence="2">(pine wood nematode) hypothetical protein</fullName>
    </submittedName>
</protein>
<evidence type="ECO:0000313" key="2">
    <source>
        <dbReference type="EMBL" id="CAD5208291.1"/>
    </source>
</evidence>
<keyword evidence="4" id="KW-1185">Reference proteome</keyword>
<dbReference type="Proteomes" id="UP000582659">
    <property type="component" value="Unassembled WGS sequence"/>
</dbReference>
<feature type="chain" id="PRO_5036308590" evidence="1">
    <location>
        <begin position="19"/>
        <end position="102"/>
    </location>
</feature>
<accession>A0A1I7RID5</accession>
<dbReference type="Proteomes" id="UP000095284">
    <property type="component" value="Unplaced"/>
</dbReference>
<evidence type="ECO:0000313" key="3">
    <source>
        <dbReference type="Proteomes" id="UP000095284"/>
    </source>
</evidence>
<dbReference type="WBParaSite" id="BXY_0046400.1">
    <property type="protein sequence ID" value="BXY_0046400.1"/>
    <property type="gene ID" value="BXY_0046400"/>
</dbReference>
<keyword evidence="1" id="KW-0732">Signal</keyword>
<dbReference type="EMBL" id="CAJFCV020000001">
    <property type="protein sequence ID" value="CAG9080905.1"/>
    <property type="molecule type" value="Genomic_DNA"/>
</dbReference>
<feature type="signal peptide" evidence="1">
    <location>
        <begin position="1"/>
        <end position="18"/>
    </location>
</feature>
<organism evidence="3 5">
    <name type="scientific">Bursaphelenchus xylophilus</name>
    <name type="common">Pinewood nematode worm</name>
    <name type="synonym">Aphelenchoides xylophilus</name>
    <dbReference type="NCBI Taxonomy" id="6326"/>
    <lineage>
        <taxon>Eukaryota</taxon>
        <taxon>Metazoa</taxon>
        <taxon>Ecdysozoa</taxon>
        <taxon>Nematoda</taxon>
        <taxon>Chromadorea</taxon>
        <taxon>Rhabditida</taxon>
        <taxon>Tylenchina</taxon>
        <taxon>Tylenchomorpha</taxon>
        <taxon>Aphelenchoidea</taxon>
        <taxon>Aphelenchoididae</taxon>
        <taxon>Bursaphelenchus</taxon>
    </lineage>
</organism>
<evidence type="ECO:0000313" key="5">
    <source>
        <dbReference type="WBParaSite" id="BXY_0046400.1"/>
    </source>
</evidence>
<dbReference type="Proteomes" id="UP000659654">
    <property type="component" value="Unassembled WGS sequence"/>
</dbReference>
<gene>
    <name evidence="2" type="ORF">BXYJ_LOCUS527</name>
</gene>
<evidence type="ECO:0000256" key="1">
    <source>
        <dbReference type="SAM" id="SignalP"/>
    </source>
</evidence>
<reference evidence="5" key="1">
    <citation type="submission" date="2016-11" db="UniProtKB">
        <authorList>
            <consortium name="WormBaseParasite"/>
        </authorList>
    </citation>
    <scope>IDENTIFICATION</scope>
</reference>
<sequence>MRTAVILSILLLNSLVHSQVGNSYEICKAKVYQRANLAHAKKCNTDDPKLKQHETVLERQCQEARTWGEKRECLIALFNIKLLLCTISLDYCNENQSEFEKY</sequence>
<dbReference type="SMR" id="A0A1I7RID5"/>
<dbReference type="EMBL" id="CAJFDI010000001">
    <property type="protein sequence ID" value="CAD5208291.1"/>
    <property type="molecule type" value="Genomic_DNA"/>
</dbReference>